<protein>
    <submittedName>
        <fullName evidence="1">20 kDa protein</fullName>
    </submittedName>
</protein>
<dbReference type="EMBL" id="AB923925">
    <property type="protein sequence ID" value="BAQ08225.1"/>
    <property type="molecule type" value="Genomic_RNA"/>
</dbReference>
<name>A0A0A8JEN4_9CLOS</name>
<sequence length="171" mass="19552">MTIYSQLTNNKMIVVLKMNGFICSIAPNTLRLSNRDVLDKLIIASRQHNSEDEDDNTNIYIECDFGKYKNLLKSGVIMDSTSTLSELKQKASNGIDLVLEESYPFGYEEMKYLKDKMGKGERFLNVYFIDYSVFSVVHVSDLSVKDSYHFFKGKVNLSDNCAIIPGLRWTC</sequence>
<accession>A0A0A8JEN4</accession>
<gene>
    <name evidence="1" type="primary">p20</name>
</gene>
<organism evidence="1">
    <name type="scientific">Persimmon virus B</name>
    <dbReference type="NCBI Taxonomy" id="1493829"/>
    <lineage>
        <taxon>Viruses</taxon>
        <taxon>Riboviria</taxon>
        <taxon>Orthornavirae</taxon>
        <taxon>Kitrinoviricota</taxon>
        <taxon>Alsuviricetes</taxon>
        <taxon>Martellivirales</taxon>
        <taxon>Closteroviridae</taxon>
        <taxon>Olivavirus</taxon>
        <taxon>Olivavirus betadiospyri</taxon>
    </lineage>
</organism>
<reference evidence="1" key="1">
    <citation type="submission" date="2014-04" db="EMBL/GenBank/DDBJ databases">
        <title>An assemblage of novel putative closterovirus variants from American persimmon.</title>
        <authorList>
            <person name="Ito T."/>
            <person name="Sato A."/>
            <person name="Suzaki K."/>
        </authorList>
    </citation>
    <scope>NUCLEOTIDE SEQUENCE</scope>
    <source>
        <strain evidence="1">Variant 2</strain>
    </source>
</reference>
<evidence type="ECO:0000313" key="1">
    <source>
        <dbReference type="EMBL" id="BAQ08225.1"/>
    </source>
</evidence>
<proteinExistence type="predicted"/>